<dbReference type="GO" id="GO:0019285">
    <property type="term" value="P:glycine betaine biosynthetic process from choline"/>
    <property type="evidence" value="ECO:0007669"/>
    <property type="project" value="TreeGrafter"/>
</dbReference>
<feature type="domain" description="Glucose-methanol-choline oxidoreductase N-terminal" evidence="8">
    <location>
        <begin position="266"/>
        <end position="280"/>
    </location>
</feature>
<evidence type="ECO:0000313" key="9">
    <source>
        <dbReference type="EMBL" id="MBF9069359.1"/>
    </source>
</evidence>
<protein>
    <submittedName>
        <fullName evidence="9">GMC family oxidoreductase N-terminal domain-containing protein</fullName>
    </submittedName>
</protein>
<evidence type="ECO:0000256" key="4">
    <source>
        <dbReference type="ARBA" id="ARBA00022827"/>
    </source>
</evidence>
<reference evidence="9" key="1">
    <citation type="submission" date="2020-11" db="EMBL/GenBank/DDBJ databases">
        <title>Isolation and identification of active actinomycetes.</title>
        <authorList>
            <person name="Yu B."/>
        </authorList>
    </citation>
    <scope>NUCLEOTIDE SEQUENCE</scope>
    <source>
        <strain evidence="9">NEAU-YB345</strain>
    </source>
</reference>
<gene>
    <name evidence="9" type="ORF">I2501_15145</name>
</gene>
<dbReference type="GO" id="GO:0016020">
    <property type="term" value="C:membrane"/>
    <property type="evidence" value="ECO:0007669"/>
    <property type="project" value="TreeGrafter"/>
</dbReference>
<sequence length="516" mass="53422">MSDAMEIADVVVVGGGSAGAVLAARLSEDPARKVLLLEAGRAYAPDAYPAALLDADRVADPEHDWGYSSRGTDRLPQLATPRGKVLGGSSAVNAGVAVRARAADLAKWGAHGAEGWSYDDVLPVFRMLEKTPTGDDAHHGRTGPLPIRQRADAELTPSLLGFVEASVAHGYKRVRDFNGAEQNGADGYPVNVVDGVRQNTGLVYLTAEVLRRPNLTVRGDITVDRVLFDGSDSSGGSDSVGGTTATGVVAADGTVFRAREVILSGGTYGSPAILLRSGIGPADDLTALGIPVVADLPVGRRLQDQPAFVNAYALAPDHLEMTPAVGSLLWTASSEAVGDELDIQVTATHLMPGSFSPTGGAIVLMAALTLPESTGTLTLASRDPHAAPLIDPNYLGTARDARRLLEAVKIGREIARNHVFAPFVAGELAPGDAVADDAALAEAIAANVAVYGHPTSTAPMGGPHDPWAVVDSVGAVKGVSGLRVVDASIIPEVPSTVTNVTTIMLAEHIHRRVYAD</sequence>
<dbReference type="AlphaFoldDB" id="A0A931B1G7"/>
<dbReference type="GO" id="GO:0050660">
    <property type="term" value="F:flavin adenine dinucleotide binding"/>
    <property type="evidence" value="ECO:0007669"/>
    <property type="project" value="InterPro"/>
</dbReference>
<keyword evidence="3 6" id="KW-0285">Flavoprotein</keyword>
<evidence type="ECO:0000313" key="10">
    <source>
        <dbReference type="Proteomes" id="UP000657385"/>
    </source>
</evidence>
<organism evidence="9 10">
    <name type="scientific">Streptacidiphilus fuscans</name>
    <dbReference type="NCBI Taxonomy" id="2789292"/>
    <lineage>
        <taxon>Bacteria</taxon>
        <taxon>Bacillati</taxon>
        <taxon>Actinomycetota</taxon>
        <taxon>Actinomycetes</taxon>
        <taxon>Kitasatosporales</taxon>
        <taxon>Streptomycetaceae</taxon>
        <taxon>Streptacidiphilus</taxon>
    </lineage>
</organism>
<dbReference type="InterPro" id="IPR000172">
    <property type="entry name" value="GMC_OxRdtase_N"/>
</dbReference>
<evidence type="ECO:0000256" key="2">
    <source>
        <dbReference type="ARBA" id="ARBA00010790"/>
    </source>
</evidence>
<evidence type="ECO:0000256" key="3">
    <source>
        <dbReference type="ARBA" id="ARBA00022630"/>
    </source>
</evidence>
<feature type="binding site" evidence="5">
    <location>
        <begin position="93"/>
        <end position="96"/>
    </location>
    <ligand>
        <name>FAD</name>
        <dbReference type="ChEBI" id="CHEBI:57692"/>
    </ligand>
</feature>
<dbReference type="PANTHER" id="PTHR11552:SF147">
    <property type="entry name" value="CHOLINE DEHYDROGENASE, MITOCHONDRIAL"/>
    <property type="match status" value="1"/>
</dbReference>
<dbReference type="EMBL" id="JADPRT010000005">
    <property type="protein sequence ID" value="MBF9069359.1"/>
    <property type="molecule type" value="Genomic_DNA"/>
</dbReference>
<comment type="cofactor">
    <cofactor evidence="1 5">
        <name>FAD</name>
        <dbReference type="ChEBI" id="CHEBI:57692"/>
    </cofactor>
</comment>
<evidence type="ECO:0000259" key="8">
    <source>
        <dbReference type="PROSITE" id="PS00624"/>
    </source>
</evidence>
<keyword evidence="10" id="KW-1185">Reference proteome</keyword>
<comment type="caution">
    <text evidence="9">The sequence shown here is derived from an EMBL/GenBank/DDBJ whole genome shotgun (WGS) entry which is preliminary data.</text>
</comment>
<dbReference type="InterPro" id="IPR012132">
    <property type="entry name" value="GMC_OxRdtase"/>
</dbReference>
<dbReference type="SUPFAM" id="SSF54373">
    <property type="entry name" value="FAD-linked reductases, C-terminal domain"/>
    <property type="match status" value="1"/>
</dbReference>
<dbReference type="Gene3D" id="3.30.560.10">
    <property type="entry name" value="Glucose Oxidase, domain 3"/>
    <property type="match status" value="1"/>
</dbReference>
<feature type="binding site" evidence="5">
    <location>
        <position position="451"/>
    </location>
    <ligand>
        <name>substrate</name>
    </ligand>
</feature>
<evidence type="ECO:0000256" key="5">
    <source>
        <dbReference type="PIRSR" id="PIRSR000137-2"/>
    </source>
</evidence>
<dbReference type="Gene3D" id="3.50.50.60">
    <property type="entry name" value="FAD/NAD(P)-binding domain"/>
    <property type="match status" value="1"/>
</dbReference>
<accession>A0A931B1G7</accession>
<name>A0A931B1G7_9ACTN</name>
<feature type="domain" description="Glucose-methanol-choline oxidoreductase N-terminal" evidence="7">
    <location>
        <begin position="83"/>
        <end position="106"/>
    </location>
</feature>
<comment type="similarity">
    <text evidence="2 6">Belongs to the GMC oxidoreductase family.</text>
</comment>
<keyword evidence="4 5" id="KW-0274">FAD</keyword>
<proteinExistence type="inferred from homology"/>
<dbReference type="PROSITE" id="PS00624">
    <property type="entry name" value="GMC_OXRED_2"/>
    <property type="match status" value="1"/>
</dbReference>
<dbReference type="Pfam" id="PF00732">
    <property type="entry name" value="GMC_oxred_N"/>
    <property type="match status" value="1"/>
</dbReference>
<evidence type="ECO:0000256" key="1">
    <source>
        <dbReference type="ARBA" id="ARBA00001974"/>
    </source>
</evidence>
<dbReference type="GO" id="GO:0008812">
    <property type="term" value="F:choline dehydrogenase activity"/>
    <property type="evidence" value="ECO:0007669"/>
    <property type="project" value="TreeGrafter"/>
</dbReference>
<dbReference type="PIRSF" id="PIRSF000137">
    <property type="entry name" value="Alcohol_oxidase"/>
    <property type="match status" value="1"/>
</dbReference>
<dbReference type="Pfam" id="PF05199">
    <property type="entry name" value="GMC_oxred_C"/>
    <property type="match status" value="1"/>
</dbReference>
<dbReference type="InterPro" id="IPR007867">
    <property type="entry name" value="GMC_OxRtase_C"/>
</dbReference>
<dbReference type="PANTHER" id="PTHR11552">
    <property type="entry name" value="GLUCOSE-METHANOL-CHOLINE GMC OXIDOREDUCTASE"/>
    <property type="match status" value="1"/>
</dbReference>
<dbReference type="Proteomes" id="UP000657385">
    <property type="component" value="Unassembled WGS sequence"/>
</dbReference>
<feature type="binding site" evidence="5">
    <location>
        <position position="223"/>
    </location>
    <ligand>
        <name>FAD</name>
        <dbReference type="ChEBI" id="CHEBI:57692"/>
    </ligand>
</feature>
<dbReference type="RefSeq" id="WP_196194498.1">
    <property type="nucleotide sequence ID" value="NZ_JADPRT010000005.1"/>
</dbReference>
<dbReference type="PROSITE" id="PS00623">
    <property type="entry name" value="GMC_OXRED_1"/>
    <property type="match status" value="1"/>
</dbReference>
<evidence type="ECO:0000256" key="6">
    <source>
        <dbReference type="RuleBase" id="RU003968"/>
    </source>
</evidence>
<evidence type="ECO:0000259" key="7">
    <source>
        <dbReference type="PROSITE" id="PS00623"/>
    </source>
</evidence>
<dbReference type="SUPFAM" id="SSF51905">
    <property type="entry name" value="FAD/NAD(P)-binding domain"/>
    <property type="match status" value="1"/>
</dbReference>
<dbReference type="InterPro" id="IPR036188">
    <property type="entry name" value="FAD/NAD-bd_sf"/>
</dbReference>
<feature type="binding site" evidence="5">
    <location>
        <position position="85"/>
    </location>
    <ligand>
        <name>FAD</name>
        <dbReference type="ChEBI" id="CHEBI:57692"/>
    </ligand>
</feature>